<organism evidence="5 6">
    <name type="scientific">Ditylenchus dipsaci</name>
    <dbReference type="NCBI Taxonomy" id="166011"/>
    <lineage>
        <taxon>Eukaryota</taxon>
        <taxon>Metazoa</taxon>
        <taxon>Ecdysozoa</taxon>
        <taxon>Nematoda</taxon>
        <taxon>Chromadorea</taxon>
        <taxon>Rhabditida</taxon>
        <taxon>Tylenchina</taxon>
        <taxon>Tylenchomorpha</taxon>
        <taxon>Sphaerularioidea</taxon>
        <taxon>Anguinidae</taxon>
        <taxon>Anguininae</taxon>
        <taxon>Ditylenchus</taxon>
    </lineage>
</organism>
<dbReference type="GO" id="GO:0008270">
    <property type="term" value="F:zinc ion binding"/>
    <property type="evidence" value="ECO:0007669"/>
    <property type="project" value="UniProtKB-KW"/>
</dbReference>
<dbReference type="WBParaSite" id="jg22499">
    <property type="protein sequence ID" value="jg22499"/>
    <property type="gene ID" value="jg22499"/>
</dbReference>
<evidence type="ECO:0000256" key="3">
    <source>
        <dbReference type="ARBA" id="ARBA00022833"/>
    </source>
</evidence>
<keyword evidence="5" id="KW-1185">Reference proteome</keyword>
<evidence type="ECO:0000256" key="2">
    <source>
        <dbReference type="ARBA" id="ARBA00022771"/>
    </source>
</evidence>
<keyword evidence="2" id="KW-0863">Zinc-finger</keyword>
<evidence type="ECO:0000256" key="1">
    <source>
        <dbReference type="ARBA" id="ARBA00022723"/>
    </source>
</evidence>
<sequence length="114" mass="12901">MAKYELLKSEKNKEMLKDSDGHLYWKKILRGERTYWSCVLKEAGADGDIGSKCRGKAVTFNGDILTSAAHNYLPDWNRVELKRLQGIVQEKALECKDLPRKIIGSSINSISEEA</sequence>
<evidence type="ECO:0000259" key="4">
    <source>
        <dbReference type="Pfam" id="PF04500"/>
    </source>
</evidence>
<reference evidence="6" key="1">
    <citation type="submission" date="2022-11" db="UniProtKB">
        <authorList>
            <consortium name="WormBaseParasite"/>
        </authorList>
    </citation>
    <scope>IDENTIFICATION</scope>
</reference>
<dbReference type="Gene3D" id="2.20.25.240">
    <property type="match status" value="1"/>
</dbReference>
<dbReference type="Proteomes" id="UP000887574">
    <property type="component" value="Unplaced"/>
</dbReference>
<dbReference type="Pfam" id="PF04500">
    <property type="entry name" value="FLYWCH"/>
    <property type="match status" value="1"/>
</dbReference>
<dbReference type="InterPro" id="IPR007588">
    <property type="entry name" value="Znf_FLYWCH"/>
</dbReference>
<protein>
    <submittedName>
        <fullName evidence="6">FLYWCH-type domain-containing protein</fullName>
    </submittedName>
</protein>
<evidence type="ECO:0000313" key="5">
    <source>
        <dbReference type="Proteomes" id="UP000887574"/>
    </source>
</evidence>
<evidence type="ECO:0000313" key="6">
    <source>
        <dbReference type="WBParaSite" id="jg22499"/>
    </source>
</evidence>
<accession>A0A915DQ92</accession>
<feature type="domain" description="FLYWCH-type" evidence="4">
    <location>
        <begin position="9"/>
        <end position="66"/>
    </location>
</feature>
<name>A0A915DQ92_9BILA</name>
<dbReference type="AlphaFoldDB" id="A0A915DQ92"/>
<keyword evidence="1" id="KW-0479">Metal-binding</keyword>
<proteinExistence type="predicted"/>
<keyword evidence="3" id="KW-0862">Zinc</keyword>